<reference evidence="8" key="1">
    <citation type="journal article" date="2019" name="Int. J. Syst. Evol. Microbiol.">
        <title>The Global Catalogue of Microorganisms (GCM) 10K type strain sequencing project: providing services to taxonomists for standard genome sequencing and annotation.</title>
        <authorList>
            <consortium name="The Broad Institute Genomics Platform"/>
            <consortium name="The Broad Institute Genome Sequencing Center for Infectious Disease"/>
            <person name="Wu L."/>
            <person name="Ma J."/>
        </authorList>
    </citation>
    <scope>NUCLEOTIDE SEQUENCE [LARGE SCALE GENOMIC DNA]</scope>
    <source>
        <strain evidence="8">CCM 7855</strain>
    </source>
</reference>
<dbReference type="InterPro" id="IPR004111">
    <property type="entry name" value="Repressor_TetR_C"/>
</dbReference>
<evidence type="ECO:0000256" key="3">
    <source>
        <dbReference type="ARBA" id="ARBA00023125"/>
    </source>
</evidence>
<evidence type="ECO:0000256" key="5">
    <source>
        <dbReference type="PROSITE-ProRule" id="PRU00335"/>
    </source>
</evidence>
<dbReference type="PRINTS" id="PR00455">
    <property type="entry name" value="HTHTETR"/>
</dbReference>
<dbReference type="InterPro" id="IPR003012">
    <property type="entry name" value="Tet_transcr_reg_TetR"/>
</dbReference>
<evidence type="ECO:0000256" key="2">
    <source>
        <dbReference type="ARBA" id="ARBA00023015"/>
    </source>
</evidence>
<dbReference type="RefSeq" id="WP_188486463.1">
    <property type="nucleotide sequence ID" value="NZ_BMCS01000001.1"/>
</dbReference>
<evidence type="ECO:0000313" key="8">
    <source>
        <dbReference type="Proteomes" id="UP000632454"/>
    </source>
</evidence>
<evidence type="ECO:0000256" key="1">
    <source>
        <dbReference type="ARBA" id="ARBA00022491"/>
    </source>
</evidence>
<dbReference type="InterPro" id="IPR036271">
    <property type="entry name" value="Tet_transcr_reg_TetR-rel_C_sf"/>
</dbReference>
<dbReference type="SUPFAM" id="SSF48498">
    <property type="entry name" value="Tetracyclin repressor-like, C-terminal domain"/>
    <property type="match status" value="1"/>
</dbReference>
<dbReference type="PANTHER" id="PTHR30055">
    <property type="entry name" value="HTH-TYPE TRANSCRIPTIONAL REGULATOR RUTR"/>
    <property type="match status" value="1"/>
</dbReference>
<dbReference type="Pfam" id="PF02909">
    <property type="entry name" value="TetR_C_1"/>
    <property type="match status" value="1"/>
</dbReference>
<dbReference type="Proteomes" id="UP000632454">
    <property type="component" value="Unassembled WGS sequence"/>
</dbReference>
<feature type="domain" description="HTH tetR-type" evidence="6">
    <location>
        <begin position="2"/>
        <end position="62"/>
    </location>
</feature>
<feature type="DNA-binding region" description="H-T-H motif" evidence="5">
    <location>
        <begin position="25"/>
        <end position="44"/>
    </location>
</feature>
<keyword evidence="2" id="KW-0805">Transcription regulation</keyword>
<organism evidence="7 8">
    <name type="scientific">Williamsia phyllosphaerae</name>
    <dbReference type="NCBI Taxonomy" id="885042"/>
    <lineage>
        <taxon>Bacteria</taxon>
        <taxon>Bacillati</taxon>
        <taxon>Actinomycetota</taxon>
        <taxon>Actinomycetes</taxon>
        <taxon>Mycobacteriales</taxon>
        <taxon>Nocardiaceae</taxon>
        <taxon>Williamsia</taxon>
    </lineage>
</organism>
<dbReference type="PRINTS" id="PR00400">
    <property type="entry name" value="TETREPRESSOR"/>
</dbReference>
<gene>
    <name evidence="7" type="ORF">GCM10007298_04150</name>
</gene>
<accession>A0ABQ1U8V7</accession>
<dbReference type="PANTHER" id="PTHR30055:SF151">
    <property type="entry name" value="TRANSCRIPTIONAL REGULATORY PROTEIN"/>
    <property type="match status" value="1"/>
</dbReference>
<keyword evidence="4" id="KW-0804">Transcription</keyword>
<keyword evidence="3 5" id="KW-0238">DNA-binding</keyword>
<evidence type="ECO:0000259" key="6">
    <source>
        <dbReference type="PROSITE" id="PS50977"/>
    </source>
</evidence>
<keyword evidence="1" id="KW-0678">Repressor</keyword>
<name>A0ABQ1U8V7_9NOCA</name>
<dbReference type="PROSITE" id="PS01081">
    <property type="entry name" value="HTH_TETR_1"/>
    <property type="match status" value="1"/>
</dbReference>
<sequence length="202" mass="22028">MQLRRNDVLRGAIELLDAKGLDGLTMRKLGAHLGVQQGGLYWHFTNKLALLEAVAGALVEGVGDDLPPAPWAEQLDILAHRLRSALMAHRDGARVMAGTYTTDQNTLAIARAGIDALCRAGFDRSEAAAALTIIGHYVLGHTIEEQAMFGVDGPEHRRPEPPDGDDDDLDRLFYDTFTSDPATRFAYGIRTIINGLERQLSP</sequence>
<dbReference type="InterPro" id="IPR023772">
    <property type="entry name" value="DNA-bd_HTH_TetR-type_CS"/>
</dbReference>
<protein>
    <recommendedName>
        <fullName evidence="6">HTH tetR-type domain-containing protein</fullName>
    </recommendedName>
</protein>
<dbReference type="EMBL" id="BMCS01000001">
    <property type="protein sequence ID" value="GGF11330.1"/>
    <property type="molecule type" value="Genomic_DNA"/>
</dbReference>
<evidence type="ECO:0000256" key="4">
    <source>
        <dbReference type="ARBA" id="ARBA00023163"/>
    </source>
</evidence>
<dbReference type="InterPro" id="IPR009057">
    <property type="entry name" value="Homeodomain-like_sf"/>
</dbReference>
<evidence type="ECO:0000313" key="7">
    <source>
        <dbReference type="EMBL" id="GGF11330.1"/>
    </source>
</evidence>
<dbReference type="Pfam" id="PF00440">
    <property type="entry name" value="TetR_N"/>
    <property type="match status" value="1"/>
</dbReference>
<dbReference type="PROSITE" id="PS50977">
    <property type="entry name" value="HTH_TETR_2"/>
    <property type="match status" value="1"/>
</dbReference>
<keyword evidence="8" id="KW-1185">Reference proteome</keyword>
<dbReference type="Gene3D" id="1.10.10.60">
    <property type="entry name" value="Homeodomain-like"/>
    <property type="match status" value="1"/>
</dbReference>
<comment type="caution">
    <text evidence="7">The sequence shown here is derived from an EMBL/GenBank/DDBJ whole genome shotgun (WGS) entry which is preliminary data.</text>
</comment>
<dbReference type="Gene3D" id="1.10.357.10">
    <property type="entry name" value="Tetracycline Repressor, domain 2"/>
    <property type="match status" value="1"/>
</dbReference>
<dbReference type="InterPro" id="IPR050109">
    <property type="entry name" value="HTH-type_TetR-like_transc_reg"/>
</dbReference>
<dbReference type="SUPFAM" id="SSF46689">
    <property type="entry name" value="Homeodomain-like"/>
    <property type="match status" value="1"/>
</dbReference>
<proteinExistence type="predicted"/>
<dbReference type="InterPro" id="IPR001647">
    <property type="entry name" value="HTH_TetR"/>
</dbReference>